<reference evidence="2" key="2">
    <citation type="submission" date="2014-07" db="EMBL/GenBank/DDBJ databases">
        <authorList>
            <person name="Hull J."/>
        </authorList>
    </citation>
    <scope>NUCLEOTIDE SEQUENCE</scope>
</reference>
<dbReference type="EMBL" id="GBHO01019868">
    <property type="protein sequence ID" value="JAG23736.1"/>
    <property type="molecule type" value="Transcribed_RNA"/>
</dbReference>
<name>A0A0A9XWF2_LYGHE</name>
<sequence>MTSEVPTHSPGLRSKIVLSSTTTTTPSPTATSTETATLIKRRGISHTFVNDENEQKIDPVNTPLMLPNNVVYSSSMHILPHTSHDKGNNHTHTLRSSSSSSDSSNGKNGCSNNNNNNN</sequence>
<gene>
    <name evidence="2" type="ORF">CM83_79120</name>
</gene>
<evidence type="ECO:0000313" key="2">
    <source>
        <dbReference type="EMBL" id="JAG23736.1"/>
    </source>
</evidence>
<dbReference type="AlphaFoldDB" id="A0A0A9XWF2"/>
<feature type="region of interest" description="Disordered" evidence="1">
    <location>
        <begin position="77"/>
        <end position="118"/>
    </location>
</feature>
<feature type="non-terminal residue" evidence="2">
    <location>
        <position position="118"/>
    </location>
</feature>
<organism evidence="2">
    <name type="scientific">Lygus hesperus</name>
    <name type="common">Western plant bug</name>
    <dbReference type="NCBI Taxonomy" id="30085"/>
    <lineage>
        <taxon>Eukaryota</taxon>
        <taxon>Metazoa</taxon>
        <taxon>Ecdysozoa</taxon>
        <taxon>Arthropoda</taxon>
        <taxon>Hexapoda</taxon>
        <taxon>Insecta</taxon>
        <taxon>Pterygota</taxon>
        <taxon>Neoptera</taxon>
        <taxon>Paraneoptera</taxon>
        <taxon>Hemiptera</taxon>
        <taxon>Heteroptera</taxon>
        <taxon>Panheteroptera</taxon>
        <taxon>Cimicomorpha</taxon>
        <taxon>Miridae</taxon>
        <taxon>Mirini</taxon>
        <taxon>Lygus</taxon>
    </lineage>
</organism>
<proteinExistence type="predicted"/>
<evidence type="ECO:0000256" key="1">
    <source>
        <dbReference type="SAM" id="MobiDB-lite"/>
    </source>
</evidence>
<accession>A0A0A9XWF2</accession>
<reference evidence="2" key="1">
    <citation type="journal article" date="2014" name="PLoS ONE">
        <title>Transcriptome-Based Identification of ABC Transporters in the Western Tarnished Plant Bug Lygus hesperus.</title>
        <authorList>
            <person name="Hull J.J."/>
            <person name="Chaney K."/>
            <person name="Geib S.M."/>
            <person name="Fabrick J.A."/>
            <person name="Brent C.S."/>
            <person name="Walsh D."/>
            <person name="Lavine L.C."/>
        </authorList>
    </citation>
    <scope>NUCLEOTIDE SEQUENCE</scope>
</reference>
<feature type="compositionally biased region" description="Low complexity" evidence="1">
    <location>
        <begin position="96"/>
        <end position="118"/>
    </location>
</feature>
<protein>
    <submittedName>
        <fullName evidence="2">Uncharacterized protein</fullName>
    </submittedName>
</protein>
<feature type="compositionally biased region" description="Low complexity" evidence="1">
    <location>
        <begin position="19"/>
        <end position="36"/>
    </location>
</feature>
<feature type="region of interest" description="Disordered" evidence="1">
    <location>
        <begin position="1"/>
        <end position="36"/>
    </location>
</feature>